<sequence>MLDSMERGYPIGTLLLWKRAASNEDIGSPLPRGPAPPGQGDVYLVVDGQQRITTLWEALALEPEAGQPTIVFDMASETFVVRALKKIERGPVARMVDAASPPALPMHMALDAVTLSEWVPSALPREAKLRYYEVGKRLREYLVPIYVVEGDDIEILRHVFDRTNSTGKSLTRDEVFDALVGSRIGSNGERGLGLVHDQLRDLSFGSIDRSTILKAFEAIRGEKIGKLDPRGLDPRAAENDLLGTARALRKTVTFLQSIGVPHVAALPYELPLVVLARLFHLYQSPDDKSLVLLKRWFWRGAVAGRHGGASSSLQQHVDDVWENDEHGSVKRLLDRTGDPQKPALGTIARDEVSVASARGKVILCALFSHAPRNLLSGDKLVPDELFGDGTHEVMLRIVRPRVSELGSTIGNRLLHPSVDVAPSRLVRECNDEGALASHGIDRASQRALRQGGQSDVETFLNRRAEVLKEWIVQFVDARAEWERPDTPPVKALVQRKKAS</sequence>
<dbReference type="Pfam" id="PF03235">
    <property type="entry name" value="GmrSD_N"/>
    <property type="match status" value="1"/>
</dbReference>
<proteinExistence type="predicted"/>
<evidence type="ECO:0000259" key="1">
    <source>
        <dbReference type="Pfam" id="PF03235"/>
    </source>
</evidence>
<dbReference type="InterPro" id="IPR004919">
    <property type="entry name" value="GmrSD_N"/>
</dbReference>
<dbReference type="EMBL" id="JEMA01000260">
    <property type="protein sequence ID" value="KYF72495.1"/>
    <property type="molecule type" value="Genomic_DNA"/>
</dbReference>
<protein>
    <recommendedName>
        <fullName evidence="1">GmrSD restriction endonucleases N-terminal domain-containing protein</fullName>
    </recommendedName>
</protein>
<accession>A0A150QWX6</accession>
<dbReference type="AlphaFoldDB" id="A0A150QWX6"/>
<reference evidence="2 3" key="1">
    <citation type="submission" date="2014-02" db="EMBL/GenBank/DDBJ databases">
        <title>The small core and large imbalanced accessory genome model reveals a collaborative survival strategy of Sorangium cellulosum strains in nature.</title>
        <authorList>
            <person name="Han K."/>
            <person name="Peng R."/>
            <person name="Blom J."/>
            <person name="Li Y.-Z."/>
        </authorList>
    </citation>
    <scope>NUCLEOTIDE SEQUENCE [LARGE SCALE GENOMIC DNA]</scope>
    <source>
        <strain evidence="2 3">So0008-312</strain>
    </source>
</reference>
<evidence type="ECO:0000313" key="3">
    <source>
        <dbReference type="Proteomes" id="UP000075260"/>
    </source>
</evidence>
<dbReference type="Proteomes" id="UP000075260">
    <property type="component" value="Unassembled WGS sequence"/>
</dbReference>
<name>A0A150QWX6_SORCE</name>
<dbReference type="PANTHER" id="PTHR37292">
    <property type="entry name" value="VNG6097C"/>
    <property type="match status" value="1"/>
</dbReference>
<comment type="caution">
    <text evidence="2">The sequence shown here is derived from an EMBL/GenBank/DDBJ whole genome shotgun (WGS) entry which is preliminary data.</text>
</comment>
<organism evidence="2 3">
    <name type="scientific">Sorangium cellulosum</name>
    <name type="common">Polyangium cellulosum</name>
    <dbReference type="NCBI Taxonomy" id="56"/>
    <lineage>
        <taxon>Bacteria</taxon>
        <taxon>Pseudomonadati</taxon>
        <taxon>Myxococcota</taxon>
        <taxon>Polyangia</taxon>
        <taxon>Polyangiales</taxon>
        <taxon>Polyangiaceae</taxon>
        <taxon>Sorangium</taxon>
    </lineage>
</organism>
<dbReference type="PANTHER" id="PTHR37292:SF2">
    <property type="entry name" value="DUF262 DOMAIN-CONTAINING PROTEIN"/>
    <property type="match status" value="1"/>
</dbReference>
<feature type="domain" description="GmrSD restriction endonucleases N-terminal" evidence="1">
    <location>
        <begin position="2"/>
        <end position="179"/>
    </location>
</feature>
<gene>
    <name evidence="2" type="ORF">BE15_17185</name>
</gene>
<evidence type="ECO:0000313" key="2">
    <source>
        <dbReference type="EMBL" id="KYF72495.1"/>
    </source>
</evidence>